<feature type="transmembrane region" description="Helical" evidence="1">
    <location>
        <begin position="12"/>
        <end position="35"/>
    </location>
</feature>
<feature type="transmembrane region" description="Helical" evidence="1">
    <location>
        <begin position="127"/>
        <end position="148"/>
    </location>
</feature>
<feature type="transmembrane region" description="Helical" evidence="1">
    <location>
        <begin position="205"/>
        <end position="225"/>
    </location>
</feature>
<feature type="transmembrane region" description="Helical" evidence="1">
    <location>
        <begin position="160"/>
        <end position="185"/>
    </location>
</feature>
<evidence type="ECO:0000313" key="3">
    <source>
        <dbReference type="EMBL" id="HEF86977.1"/>
    </source>
</evidence>
<keyword evidence="1" id="KW-1133">Transmembrane helix</keyword>
<dbReference type="PANTHER" id="PTHR42709">
    <property type="entry name" value="ALKALINE PHOSPHATASE LIKE PROTEIN"/>
    <property type="match status" value="1"/>
</dbReference>
<dbReference type="PANTHER" id="PTHR42709:SF10">
    <property type="entry name" value="SNARE ASSOCIATED GOLGI PROTEIN"/>
    <property type="match status" value="1"/>
</dbReference>
<comment type="caution">
    <text evidence="3">The sequence shown here is derived from an EMBL/GenBank/DDBJ whole genome shotgun (WGS) entry which is preliminary data.</text>
</comment>
<proteinExistence type="predicted"/>
<evidence type="ECO:0000259" key="2">
    <source>
        <dbReference type="Pfam" id="PF09335"/>
    </source>
</evidence>
<protein>
    <recommendedName>
        <fullName evidence="2">VTT domain-containing protein</fullName>
    </recommendedName>
</protein>
<dbReference type="InterPro" id="IPR051311">
    <property type="entry name" value="DedA_domain"/>
</dbReference>
<accession>A0A7C2BK67</accession>
<keyword evidence="1" id="KW-0812">Transmembrane</keyword>
<dbReference type="InterPro" id="IPR032816">
    <property type="entry name" value="VTT_dom"/>
</dbReference>
<dbReference type="Pfam" id="PF09335">
    <property type="entry name" value="VTT_dom"/>
    <property type="match status" value="1"/>
</dbReference>
<keyword evidence="1" id="KW-0472">Membrane</keyword>
<reference evidence="3" key="1">
    <citation type="journal article" date="2020" name="mSystems">
        <title>Genome- and Community-Level Interaction Insights into Carbon Utilization and Element Cycling Functions of Hydrothermarchaeota in Hydrothermal Sediment.</title>
        <authorList>
            <person name="Zhou Z."/>
            <person name="Liu Y."/>
            <person name="Xu W."/>
            <person name="Pan J."/>
            <person name="Luo Z.H."/>
            <person name="Li M."/>
        </authorList>
    </citation>
    <scope>NUCLEOTIDE SEQUENCE [LARGE SCALE GENOMIC DNA]</scope>
    <source>
        <strain evidence="3">SpSt-23</strain>
    </source>
</reference>
<feature type="transmembrane region" description="Helical" evidence="1">
    <location>
        <begin position="88"/>
        <end position="107"/>
    </location>
</feature>
<name>A0A7C2BK67_9CREN</name>
<evidence type="ECO:0000256" key="1">
    <source>
        <dbReference type="SAM" id="Phobius"/>
    </source>
</evidence>
<organism evidence="3">
    <name type="scientific">Thermosphaera aggregans</name>
    <dbReference type="NCBI Taxonomy" id="54254"/>
    <lineage>
        <taxon>Archaea</taxon>
        <taxon>Thermoproteota</taxon>
        <taxon>Thermoprotei</taxon>
        <taxon>Desulfurococcales</taxon>
        <taxon>Desulfurococcaceae</taxon>
        <taxon>Thermosphaera</taxon>
    </lineage>
</organism>
<feature type="transmembrane region" description="Helical" evidence="1">
    <location>
        <begin position="47"/>
        <end position="68"/>
    </location>
</feature>
<dbReference type="GO" id="GO:0005886">
    <property type="term" value="C:plasma membrane"/>
    <property type="evidence" value="ECO:0007669"/>
    <property type="project" value="TreeGrafter"/>
</dbReference>
<dbReference type="AlphaFoldDB" id="A0A7C2BK67"/>
<feature type="domain" description="VTT" evidence="2">
    <location>
        <begin position="39"/>
        <end position="149"/>
    </location>
</feature>
<gene>
    <name evidence="3" type="ORF">ENP55_01460</name>
</gene>
<sequence>MIDLEFLKGLGFSGIFLISFISNAIPYSTIPYLFWLVPVFALYQGSMFEYLLLIILSALGASMGKLVVYFIGRGFSKLGEESRIKKNLNILVSEHSNALFITLLLFTALPLPDDVIILPLGYAKYSIVKYTAALIIGKIIVTSLAALYGRGLSIIFSESLNAPIWVLIIVYLYITLLVTYLAGSIDWLNLGGLAKKHGIGYTVNYFLKSVGTGFVMFHLLLLKFIKRRLCCR</sequence>
<dbReference type="EMBL" id="DSJT01000005">
    <property type="protein sequence ID" value="HEF86977.1"/>
    <property type="molecule type" value="Genomic_DNA"/>
</dbReference>